<dbReference type="OrthoDB" id="680078at2"/>
<dbReference type="AlphaFoldDB" id="A0A172U0A6"/>
<reference evidence="1 2" key="2">
    <citation type="journal article" date="2016" name="Int. J. Syst. Evol. Microbiol.">
        <title>Flavisolibacter tropicus sp. nov., isolated from tropical soil.</title>
        <authorList>
            <person name="Lee J.J."/>
            <person name="Kang M.S."/>
            <person name="Kim G.S."/>
            <person name="Lee C.S."/>
            <person name="Lim S."/>
            <person name="Lee J."/>
            <person name="Roh S.H."/>
            <person name="Kang H."/>
            <person name="Ha J.M."/>
            <person name="Bae S."/>
            <person name="Jung H.Y."/>
            <person name="Kim M.K."/>
        </authorList>
    </citation>
    <scope>NUCLEOTIDE SEQUENCE [LARGE SCALE GENOMIC DNA]</scope>
    <source>
        <strain evidence="1 2">LCS9</strain>
    </source>
</reference>
<keyword evidence="2" id="KW-1185">Reference proteome</keyword>
<organism evidence="1 2">
    <name type="scientific">Flavisolibacter tropicus</name>
    <dbReference type="NCBI Taxonomy" id="1492898"/>
    <lineage>
        <taxon>Bacteria</taxon>
        <taxon>Pseudomonadati</taxon>
        <taxon>Bacteroidota</taxon>
        <taxon>Chitinophagia</taxon>
        <taxon>Chitinophagales</taxon>
        <taxon>Chitinophagaceae</taxon>
        <taxon>Flavisolibacter</taxon>
    </lineage>
</organism>
<dbReference type="KEGG" id="fla:SY85_21440"/>
<dbReference type="EMBL" id="CP011390">
    <property type="protein sequence ID" value="ANE52662.1"/>
    <property type="molecule type" value="Genomic_DNA"/>
</dbReference>
<proteinExistence type="predicted"/>
<gene>
    <name evidence="1" type="ORF">SY85_21440</name>
</gene>
<dbReference type="Proteomes" id="UP000077177">
    <property type="component" value="Chromosome"/>
</dbReference>
<accession>A0A172U0A6</accession>
<evidence type="ECO:0000313" key="2">
    <source>
        <dbReference type="Proteomes" id="UP000077177"/>
    </source>
</evidence>
<reference evidence="2" key="1">
    <citation type="submission" date="2015-01" db="EMBL/GenBank/DDBJ databases">
        <title>Flavisolibacter sp./LCS9/ whole genome sequencing.</title>
        <authorList>
            <person name="Kim M.K."/>
            <person name="Srinivasan S."/>
            <person name="Lee J.-J."/>
        </authorList>
    </citation>
    <scope>NUCLEOTIDE SEQUENCE [LARGE SCALE GENOMIC DNA]</scope>
    <source>
        <strain evidence="2">LCS9</strain>
    </source>
</reference>
<sequence>MTNDKAQQLQLDTIDRGYNNFQARIWYEQSRGQKRKLVVIKDDASDWKGWVYELRVEWDGEKEHILTKTVKEVVPKSGWNHFMKRLIDLRVTTLPDMYAIEELVDNWKDGHSYSVEIASKNQYRYYTYHVPEEFQQYEETRDMSAIIDLLKEELAVERIDTYARLVH</sequence>
<protein>
    <submittedName>
        <fullName evidence="1">Uncharacterized protein</fullName>
    </submittedName>
</protein>
<name>A0A172U0A6_9BACT</name>
<evidence type="ECO:0000313" key="1">
    <source>
        <dbReference type="EMBL" id="ANE52662.1"/>
    </source>
</evidence>
<dbReference type="RefSeq" id="WP_066407526.1">
    <property type="nucleotide sequence ID" value="NZ_CP011390.1"/>
</dbReference>